<dbReference type="InterPro" id="IPR007383">
    <property type="entry name" value="DUF445"/>
</dbReference>
<gene>
    <name evidence="2" type="ORF">GT003_24215</name>
</gene>
<dbReference type="RefSeq" id="WP_161702764.1">
    <property type="nucleotide sequence ID" value="NZ_JAAAMU010000016.1"/>
</dbReference>
<keyword evidence="3" id="KW-1185">Reference proteome</keyword>
<name>A0A7X4YV06_9BACL</name>
<keyword evidence="1" id="KW-0812">Transmembrane</keyword>
<dbReference type="EMBL" id="JAAAMU010000016">
    <property type="protein sequence ID" value="NBC72114.1"/>
    <property type="molecule type" value="Genomic_DNA"/>
</dbReference>
<evidence type="ECO:0000256" key="1">
    <source>
        <dbReference type="SAM" id="Phobius"/>
    </source>
</evidence>
<protein>
    <submittedName>
        <fullName evidence="2">DUF445 family protein</fullName>
    </submittedName>
</protein>
<dbReference type="PANTHER" id="PTHR38442:SF1">
    <property type="entry name" value="INNER MEMBRANE PROTEIN"/>
    <property type="match status" value="1"/>
</dbReference>
<organism evidence="2 3">
    <name type="scientific">Paenibacillus sacheonensis</name>
    <dbReference type="NCBI Taxonomy" id="742054"/>
    <lineage>
        <taxon>Bacteria</taxon>
        <taxon>Bacillati</taxon>
        <taxon>Bacillota</taxon>
        <taxon>Bacilli</taxon>
        <taxon>Bacillales</taxon>
        <taxon>Paenibacillaceae</taxon>
        <taxon>Paenibacillus</taxon>
    </lineage>
</organism>
<keyword evidence="1" id="KW-0472">Membrane</keyword>
<evidence type="ECO:0000313" key="3">
    <source>
        <dbReference type="Proteomes" id="UP000558113"/>
    </source>
</evidence>
<keyword evidence="1" id="KW-1133">Transmembrane helix</keyword>
<dbReference type="Pfam" id="PF04286">
    <property type="entry name" value="DUF445"/>
    <property type="match status" value="1"/>
</dbReference>
<sequence>MANESKKNKQFANLSLGGMAAGFAATLPFGGGGLGLLHAGFEAGVIGGLADWFAVTALFRHPLGIPIPHTALLPRNRKKMTEGIVRVLEDRLLAKESMLEKLRQFELMEQLLPAVRNAVHSAVHSERLPDLLEGAVRSVDAERIVPLLAGEIRGAVQRIDLEAALRAFLRKAEADGTDERMLDLLLERAESWIATEGMRRELGSAVMTLIKGLNLGGLMSFAVNAFIGYLEEDKLGTMLQSFVLSKIHELKIPDTQRRIIVMGKLREALDILITRLAESGQLDAMRDEMLNAFDLDGELHKLFERLREQGIAFLHAEDFAGKTWPFLDGLLKRVEENEALIHDAEQWLKGQAASLIERNHVRIGSFVRENLDRLDNDQLVELIEDKVGQDLQWIRVNGAVCGFLIGVVLRGIEMATGNG</sequence>
<reference evidence="2 3" key="1">
    <citation type="submission" date="2020-01" db="EMBL/GenBank/DDBJ databases">
        <title>Paenibacillus soybeanensis sp. nov. isolated from the nodules of soybean (Glycine max(L.) Merr).</title>
        <authorList>
            <person name="Wang H."/>
        </authorList>
    </citation>
    <scope>NUCLEOTIDE SEQUENCE [LARGE SCALE GENOMIC DNA]</scope>
    <source>
        <strain evidence="2 3">DSM 23054</strain>
    </source>
</reference>
<dbReference type="AlphaFoldDB" id="A0A7X4YV06"/>
<dbReference type="OrthoDB" id="9769590at2"/>
<comment type="caution">
    <text evidence="2">The sequence shown here is derived from an EMBL/GenBank/DDBJ whole genome shotgun (WGS) entry which is preliminary data.</text>
</comment>
<feature type="transmembrane region" description="Helical" evidence="1">
    <location>
        <begin position="12"/>
        <end position="30"/>
    </location>
</feature>
<dbReference type="PANTHER" id="PTHR38442">
    <property type="entry name" value="INNER MEMBRANE PROTEIN-RELATED"/>
    <property type="match status" value="1"/>
</dbReference>
<proteinExistence type="predicted"/>
<evidence type="ECO:0000313" key="2">
    <source>
        <dbReference type="EMBL" id="NBC72114.1"/>
    </source>
</evidence>
<dbReference type="Proteomes" id="UP000558113">
    <property type="component" value="Unassembled WGS sequence"/>
</dbReference>
<accession>A0A7X4YV06</accession>
<dbReference type="GO" id="GO:0005886">
    <property type="term" value="C:plasma membrane"/>
    <property type="evidence" value="ECO:0007669"/>
    <property type="project" value="TreeGrafter"/>
</dbReference>